<organism evidence="11 12">
    <name type="scientific">Caballeronia mineralivorans PML1(12)</name>
    <dbReference type="NCBI Taxonomy" id="908627"/>
    <lineage>
        <taxon>Bacteria</taxon>
        <taxon>Pseudomonadati</taxon>
        <taxon>Pseudomonadota</taxon>
        <taxon>Betaproteobacteria</taxon>
        <taxon>Burkholderiales</taxon>
        <taxon>Burkholderiaceae</taxon>
        <taxon>Caballeronia</taxon>
    </lineage>
</organism>
<dbReference type="EMBL" id="AEJF01000059">
    <property type="protein sequence ID" value="KLU26829.1"/>
    <property type="molecule type" value="Genomic_DNA"/>
</dbReference>
<dbReference type="SUPFAM" id="SSF55874">
    <property type="entry name" value="ATPase domain of HSP90 chaperone/DNA topoisomerase II/histidine kinase"/>
    <property type="match status" value="1"/>
</dbReference>
<keyword evidence="4" id="KW-0597">Phosphoprotein</keyword>
<dbReference type="InterPro" id="IPR005467">
    <property type="entry name" value="His_kinase_dom"/>
</dbReference>
<dbReference type="OrthoDB" id="8554694at2"/>
<dbReference type="InterPro" id="IPR003661">
    <property type="entry name" value="HisK_dim/P_dom"/>
</dbReference>
<dbReference type="SMART" id="SM00387">
    <property type="entry name" value="HATPase_c"/>
    <property type="match status" value="1"/>
</dbReference>
<dbReference type="InterPro" id="IPR050428">
    <property type="entry name" value="TCS_sensor_his_kinase"/>
</dbReference>
<evidence type="ECO:0000256" key="8">
    <source>
        <dbReference type="ARBA" id="ARBA00022989"/>
    </source>
</evidence>
<dbReference type="PATRIC" id="fig|908627.4.peg.1635"/>
<protein>
    <recommendedName>
        <fullName evidence="3">histidine kinase</fullName>
        <ecNumber evidence="3">2.7.13.3</ecNumber>
    </recommendedName>
</protein>
<accession>A0A0J1D264</accession>
<comment type="catalytic activity">
    <reaction evidence="1">
        <text>ATP + protein L-histidine = ADP + protein N-phospho-L-histidine.</text>
        <dbReference type="EC" id="2.7.13.3"/>
    </reaction>
</comment>
<dbReference type="InterPro" id="IPR013727">
    <property type="entry name" value="2CSK_N"/>
</dbReference>
<keyword evidence="12" id="KW-1185">Reference proteome</keyword>
<dbReference type="PANTHER" id="PTHR45436:SF1">
    <property type="entry name" value="SENSOR PROTEIN QSEC"/>
    <property type="match status" value="1"/>
</dbReference>
<comment type="subcellular location">
    <subcellularLocation>
        <location evidence="2">Membrane</location>
    </subcellularLocation>
</comment>
<dbReference type="InterPro" id="IPR004358">
    <property type="entry name" value="Sig_transdc_His_kin-like_C"/>
</dbReference>
<reference evidence="11 12" key="1">
    <citation type="journal article" date="2015" name="Genome Announc.">
        <title>Draft Genome Sequence of Burkholderia sp. Strain PML1(12), an Ectomycorrhizosphere-Inhabiting Bacterium with Effective Mineral-Weathering Ability.</title>
        <authorList>
            <person name="Uroz S."/>
            <person name="Oger P."/>
        </authorList>
    </citation>
    <scope>NUCLEOTIDE SEQUENCE [LARGE SCALE GENOMIC DNA]</scope>
    <source>
        <strain evidence="12">PML1(12)</strain>
    </source>
</reference>
<evidence type="ECO:0000313" key="11">
    <source>
        <dbReference type="EMBL" id="KLU26829.1"/>
    </source>
</evidence>
<dbReference type="InterPro" id="IPR003594">
    <property type="entry name" value="HATPase_dom"/>
</dbReference>
<dbReference type="GO" id="GO:0005886">
    <property type="term" value="C:plasma membrane"/>
    <property type="evidence" value="ECO:0007669"/>
    <property type="project" value="TreeGrafter"/>
</dbReference>
<dbReference type="InterPro" id="IPR036097">
    <property type="entry name" value="HisK_dim/P_sf"/>
</dbReference>
<evidence type="ECO:0000256" key="6">
    <source>
        <dbReference type="ARBA" id="ARBA00022692"/>
    </source>
</evidence>
<dbReference type="Gene3D" id="1.10.287.130">
    <property type="match status" value="1"/>
</dbReference>
<evidence type="ECO:0000256" key="3">
    <source>
        <dbReference type="ARBA" id="ARBA00012438"/>
    </source>
</evidence>
<proteinExistence type="predicted"/>
<name>A0A0J1D264_9BURK</name>
<dbReference type="Pfam" id="PF08521">
    <property type="entry name" value="2CSK_N"/>
    <property type="match status" value="1"/>
</dbReference>
<keyword evidence="6" id="KW-0812">Transmembrane</keyword>
<sequence length="451" mass="49605">MTNSLRLRLLLWLLLPLTVYVLAAGFMARESAQKTASLIQDNALLASARVMAGDVKWDDSFLHADISPSAIEILSSPYGDRVFFRIRVIDGPAIAGTTDLEQVEPASSPGWYDTNIDGQPVRAVSIIRPMYDSGESKRILVSVGRTELERDALAAELWRPQLLHFAEIIAIAVVLVCVGLTFELRHLMALTNDVRDRAPNELVPLRSEHLQSELRPIVDAINQCIARIERQTAMQRRFIAHAAHQLRTPLTLLGAQLQYARRHDDLATVKETLSAMHKSNGALVSLTNQLLLLAQAETADYSHFEGERVDLREVATTVIEELALLAQRRGIELAAQLADDAVVLGNARLLSVLVFNLIDNAVRYTPASGHVTLLIERRDKTIVLAVTDDGPGIPADVRDRVFEPFFRASAEEGSGLGLAIVREIVRAHRATIRLEDGPGGKGLAAVVRFSI</sequence>
<dbReference type="PROSITE" id="PS50109">
    <property type="entry name" value="HIS_KIN"/>
    <property type="match status" value="1"/>
</dbReference>
<dbReference type="AlphaFoldDB" id="A0A0J1D264"/>
<evidence type="ECO:0000313" key="12">
    <source>
        <dbReference type="Proteomes" id="UP000035963"/>
    </source>
</evidence>
<dbReference type="Pfam" id="PF00512">
    <property type="entry name" value="HisKA"/>
    <property type="match status" value="1"/>
</dbReference>
<evidence type="ECO:0000256" key="4">
    <source>
        <dbReference type="ARBA" id="ARBA00022553"/>
    </source>
</evidence>
<dbReference type="Pfam" id="PF02518">
    <property type="entry name" value="HATPase_c"/>
    <property type="match status" value="1"/>
</dbReference>
<evidence type="ECO:0000259" key="10">
    <source>
        <dbReference type="PROSITE" id="PS50109"/>
    </source>
</evidence>
<dbReference type="CDD" id="cd00082">
    <property type="entry name" value="HisKA"/>
    <property type="match status" value="1"/>
</dbReference>
<dbReference type="GO" id="GO:0000155">
    <property type="term" value="F:phosphorelay sensor kinase activity"/>
    <property type="evidence" value="ECO:0007669"/>
    <property type="project" value="InterPro"/>
</dbReference>
<feature type="domain" description="Histidine kinase" evidence="10">
    <location>
        <begin position="241"/>
        <end position="451"/>
    </location>
</feature>
<evidence type="ECO:0000256" key="2">
    <source>
        <dbReference type="ARBA" id="ARBA00004370"/>
    </source>
</evidence>
<dbReference type="PANTHER" id="PTHR45436">
    <property type="entry name" value="SENSOR HISTIDINE KINASE YKOH"/>
    <property type="match status" value="1"/>
</dbReference>
<dbReference type="InterPro" id="IPR036890">
    <property type="entry name" value="HATPase_C_sf"/>
</dbReference>
<keyword evidence="9" id="KW-0472">Membrane</keyword>
<dbReference type="Gene3D" id="3.30.565.10">
    <property type="entry name" value="Histidine kinase-like ATPase, C-terminal domain"/>
    <property type="match status" value="1"/>
</dbReference>
<gene>
    <name evidence="11" type="ORF">EOS_07385</name>
</gene>
<evidence type="ECO:0000256" key="1">
    <source>
        <dbReference type="ARBA" id="ARBA00000085"/>
    </source>
</evidence>
<evidence type="ECO:0000256" key="7">
    <source>
        <dbReference type="ARBA" id="ARBA00022777"/>
    </source>
</evidence>
<dbReference type="CDD" id="cd00075">
    <property type="entry name" value="HATPase"/>
    <property type="match status" value="1"/>
</dbReference>
<dbReference type="SUPFAM" id="SSF47384">
    <property type="entry name" value="Homodimeric domain of signal transducing histidine kinase"/>
    <property type="match status" value="1"/>
</dbReference>
<dbReference type="EC" id="2.7.13.3" evidence="3"/>
<keyword evidence="5" id="KW-0808">Transferase</keyword>
<evidence type="ECO:0000256" key="5">
    <source>
        <dbReference type="ARBA" id="ARBA00022679"/>
    </source>
</evidence>
<keyword evidence="8" id="KW-1133">Transmembrane helix</keyword>
<evidence type="ECO:0000256" key="9">
    <source>
        <dbReference type="ARBA" id="ARBA00023136"/>
    </source>
</evidence>
<dbReference type="SMART" id="SM00388">
    <property type="entry name" value="HisKA"/>
    <property type="match status" value="1"/>
</dbReference>
<keyword evidence="7 11" id="KW-0418">Kinase</keyword>
<dbReference type="Proteomes" id="UP000035963">
    <property type="component" value="Unassembled WGS sequence"/>
</dbReference>
<comment type="caution">
    <text evidence="11">The sequence shown here is derived from an EMBL/GenBank/DDBJ whole genome shotgun (WGS) entry which is preliminary data.</text>
</comment>
<dbReference type="PRINTS" id="PR00344">
    <property type="entry name" value="BCTRLSENSOR"/>
</dbReference>
<dbReference type="RefSeq" id="WP_047845963.1">
    <property type="nucleotide sequence ID" value="NZ_AEJF01000059.1"/>
</dbReference>